<sequence length="66" mass="7291">MYFLSVVCQPNLVFGNSCVYSAWAYIQSPRSSILLSSVEPLLQICCSFLHFVTLGQDLPLALSATF</sequence>
<accession>A0A5C3QNI4</accession>
<proteinExistence type="predicted"/>
<reference evidence="1 2" key="1">
    <citation type="journal article" date="2019" name="Nat. Ecol. Evol.">
        <title>Megaphylogeny resolves global patterns of mushroom evolution.</title>
        <authorList>
            <person name="Varga T."/>
            <person name="Krizsan K."/>
            <person name="Foldi C."/>
            <person name="Dima B."/>
            <person name="Sanchez-Garcia M."/>
            <person name="Sanchez-Ramirez S."/>
            <person name="Szollosi G.J."/>
            <person name="Szarkandi J.G."/>
            <person name="Papp V."/>
            <person name="Albert L."/>
            <person name="Andreopoulos W."/>
            <person name="Angelini C."/>
            <person name="Antonin V."/>
            <person name="Barry K.W."/>
            <person name="Bougher N.L."/>
            <person name="Buchanan P."/>
            <person name="Buyck B."/>
            <person name="Bense V."/>
            <person name="Catcheside P."/>
            <person name="Chovatia M."/>
            <person name="Cooper J."/>
            <person name="Damon W."/>
            <person name="Desjardin D."/>
            <person name="Finy P."/>
            <person name="Geml J."/>
            <person name="Haridas S."/>
            <person name="Hughes K."/>
            <person name="Justo A."/>
            <person name="Karasinski D."/>
            <person name="Kautmanova I."/>
            <person name="Kiss B."/>
            <person name="Kocsube S."/>
            <person name="Kotiranta H."/>
            <person name="LaButti K.M."/>
            <person name="Lechner B.E."/>
            <person name="Liimatainen K."/>
            <person name="Lipzen A."/>
            <person name="Lukacs Z."/>
            <person name="Mihaltcheva S."/>
            <person name="Morgado L.N."/>
            <person name="Niskanen T."/>
            <person name="Noordeloos M.E."/>
            <person name="Ohm R.A."/>
            <person name="Ortiz-Santana B."/>
            <person name="Ovrebo C."/>
            <person name="Racz N."/>
            <person name="Riley R."/>
            <person name="Savchenko A."/>
            <person name="Shiryaev A."/>
            <person name="Soop K."/>
            <person name="Spirin V."/>
            <person name="Szebenyi C."/>
            <person name="Tomsovsky M."/>
            <person name="Tulloss R.E."/>
            <person name="Uehling J."/>
            <person name="Grigoriev I.V."/>
            <person name="Vagvolgyi C."/>
            <person name="Papp T."/>
            <person name="Martin F.M."/>
            <person name="Miettinen O."/>
            <person name="Hibbett D.S."/>
            <person name="Nagy L.G."/>
        </authorList>
    </citation>
    <scope>NUCLEOTIDE SEQUENCE [LARGE SCALE GENOMIC DNA]</scope>
    <source>
        <strain evidence="1 2">CBS 309.79</strain>
    </source>
</reference>
<dbReference type="EMBL" id="ML178820">
    <property type="protein sequence ID" value="TFL03545.1"/>
    <property type="molecule type" value="Genomic_DNA"/>
</dbReference>
<dbReference type="Proteomes" id="UP000305067">
    <property type="component" value="Unassembled WGS sequence"/>
</dbReference>
<name>A0A5C3QNI4_9AGAR</name>
<protein>
    <submittedName>
        <fullName evidence="1">Uncharacterized protein</fullName>
    </submittedName>
</protein>
<gene>
    <name evidence="1" type="ORF">BDV98DRAFT_564385</name>
</gene>
<dbReference type="AlphaFoldDB" id="A0A5C3QNI4"/>
<organism evidence="1 2">
    <name type="scientific">Pterulicium gracile</name>
    <dbReference type="NCBI Taxonomy" id="1884261"/>
    <lineage>
        <taxon>Eukaryota</taxon>
        <taxon>Fungi</taxon>
        <taxon>Dikarya</taxon>
        <taxon>Basidiomycota</taxon>
        <taxon>Agaricomycotina</taxon>
        <taxon>Agaricomycetes</taxon>
        <taxon>Agaricomycetidae</taxon>
        <taxon>Agaricales</taxon>
        <taxon>Pleurotineae</taxon>
        <taxon>Pterulaceae</taxon>
        <taxon>Pterulicium</taxon>
    </lineage>
</organism>
<evidence type="ECO:0000313" key="2">
    <source>
        <dbReference type="Proteomes" id="UP000305067"/>
    </source>
</evidence>
<evidence type="ECO:0000313" key="1">
    <source>
        <dbReference type="EMBL" id="TFL03545.1"/>
    </source>
</evidence>
<keyword evidence="2" id="KW-1185">Reference proteome</keyword>